<dbReference type="Gene3D" id="2.30.42.10">
    <property type="match status" value="1"/>
</dbReference>
<feature type="compositionally biased region" description="Basic and acidic residues" evidence="6">
    <location>
        <begin position="469"/>
        <end position="483"/>
    </location>
</feature>
<dbReference type="PANTHER" id="PTHR32060:SF30">
    <property type="entry name" value="CARBOXY-TERMINAL PROCESSING PROTEASE CTPA"/>
    <property type="match status" value="1"/>
</dbReference>
<proteinExistence type="inferred from homology"/>
<dbReference type="InterPro" id="IPR041489">
    <property type="entry name" value="PDZ_6"/>
</dbReference>
<dbReference type="PANTHER" id="PTHR32060">
    <property type="entry name" value="TAIL-SPECIFIC PROTEASE"/>
    <property type="match status" value="1"/>
</dbReference>
<dbReference type="RefSeq" id="WP_041096815.1">
    <property type="nucleotide sequence ID" value="NZ_BSSZ01000002.1"/>
</dbReference>
<comment type="caution">
    <text evidence="9">The sequence shown here is derived from an EMBL/GenBank/DDBJ whole genome shotgun (WGS) entry which is preliminary data.</text>
</comment>
<keyword evidence="3 5" id="KW-0378">Hydrolase</keyword>
<keyword evidence="7" id="KW-0812">Transmembrane</keyword>
<comment type="similarity">
    <text evidence="1 5">Belongs to the peptidase S41A family.</text>
</comment>
<organism evidence="9 10">
    <name type="scientific">Bacillus badius</name>
    <dbReference type="NCBI Taxonomy" id="1455"/>
    <lineage>
        <taxon>Bacteria</taxon>
        <taxon>Bacillati</taxon>
        <taxon>Bacillota</taxon>
        <taxon>Bacilli</taxon>
        <taxon>Bacillales</taxon>
        <taxon>Bacillaceae</taxon>
        <taxon>Pseudobacillus</taxon>
    </lineage>
</organism>
<dbReference type="Pfam" id="PF17820">
    <property type="entry name" value="PDZ_6"/>
    <property type="match status" value="1"/>
</dbReference>
<dbReference type="GO" id="GO:0008233">
    <property type="term" value="F:peptidase activity"/>
    <property type="evidence" value="ECO:0007669"/>
    <property type="project" value="UniProtKB-KW"/>
</dbReference>
<dbReference type="SUPFAM" id="SSF47090">
    <property type="entry name" value="PGBD-like"/>
    <property type="match status" value="1"/>
</dbReference>
<keyword evidence="4 5" id="KW-0720">Serine protease</keyword>
<evidence type="ECO:0000256" key="1">
    <source>
        <dbReference type="ARBA" id="ARBA00009179"/>
    </source>
</evidence>
<dbReference type="SUPFAM" id="SSF50156">
    <property type="entry name" value="PDZ domain-like"/>
    <property type="match status" value="1"/>
</dbReference>
<dbReference type="GO" id="GO:0006508">
    <property type="term" value="P:proteolysis"/>
    <property type="evidence" value="ECO:0007669"/>
    <property type="project" value="UniProtKB-KW"/>
</dbReference>
<evidence type="ECO:0000256" key="2">
    <source>
        <dbReference type="ARBA" id="ARBA00022670"/>
    </source>
</evidence>
<dbReference type="EMBL" id="JXLP01000002">
    <property type="protein sequence ID" value="KIL79979.1"/>
    <property type="molecule type" value="Genomic_DNA"/>
</dbReference>
<keyword evidence="10" id="KW-1185">Reference proteome</keyword>
<evidence type="ECO:0000256" key="5">
    <source>
        <dbReference type="RuleBase" id="RU004404"/>
    </source>
</evidence>
<evidence type="ECO:0000313" key="10">
    <source>
        <dbReference type="Proteomes" id="UP000031982"/>
    </source>
</evidence>
<gene>
    <name evidence="9" type="ORF">SD77_2433</name>
</gene>
<keyword evidence="7" id="KW-0472">Membrane</keyword>
<dbReference type="InterPro" id="IPR055210">
    <property type="entry name" value="CtpA/B_N"/>
</dbReference>
<dbReference type="GeneID" id="92775868"/>
<reference evidence="9 10" key="1">
    <citation type="submission" date="2015-01" db="EMBL/GenBank/DDBJ databases">
        <title>Genome Assembly of Bacillus badius MTCC 1458.</title>
        <authorList>
            <person name="Verma A."/>
            <person name="Khatri I."/>
            <person name="Mual P."/>
            <person name="Subramanian S."/>
            <person name="Krishnamurthi S."/>
        </authorList>
    </citation>
    <scope>NUCLEOTIDE SEQUENCE [LARGE SCALE GENOMIC DNA]</scope>
    <source>
        <strain evidence="9 10">MTCC 1458</strain>
    </source>
</reference>
<dbReference type="InterPro" id="IPR036366">
    <property type="entry name" value="PGBDSf"/>
</dbReference>
<dbReference type="InterPro" id="IPR005151">
    <property type="entry name" value="Tail-specific_protease"/>
</dbReference>
<feature type="transmembrane region" description="Helical" evidence="7">
    <location>
        <begin position="25"/>
        <end position="47"/>
    </location>
</feature>
<evidence type="ECO:0000259" key="8">
    <source>
        <dbReference type="PROSITE" id="PS50106"/>
    </source>
</evidence>
<evidence type="ECO:0000256" key="3">
    <source>
        <dbReference type="ARBA" id="ARBA00022801"/>
    </source>
</evidence>
<dbReference type="CDD" id="cd06782">
    <property type="entry name" value="cpPDZ_CPP-like"/>
    <property type="match status" value="1"/>
</dbReference>
<dbReference type="InterPro" id="IPR004447">
    <property type="entry name" value="Peptidase_S41A"/>
</dbReference>
<dbReference type="SUPFAM" id="SSF52096">
    <property type="entry name" value="ClpP/crotonase"/>
    <property type="match status" value="1"/>
</dbReference>
<dbReference type="Proteomes" id="UP000031982">
    <property type="component" value="Unassembled WGS sequence"/>
</dbReference>
<dbReference type="Pfam" id="PF22694">
    <property type="entry name" value="CtpB_N-like"/>
    <property type="match status" value="1"/>
</dbReference>
<keyword evidence="7" id="KW-1133">Transmembrane helix</keyword>
<dbReference type="InterPro" id="IPR001478">
    <property type="entry name" value="PDZ"/>
</dbReference>
<evidence type="ECO:0000256" key="4">
    <source>
        <dbReference type="ARBA" id="ARBA00022825"/>
    </source>
</evidence>
<evidence type="ECO:0000256" key="6">
    <source>
        <dbReference type="SAM" id="MobiDB-lite"/>
    </source>
</evidence>
<sequence length="491" mass="54007">MDENQSGQPGGKHPSPYIRLKRFHFIMLVFFLVFATAAITTLALAFGGEKAAEVGMKPHQEFEKLYEAYDKLEKNYYQDVNKEKLVNGAINGMIDSLDDPYSDYMDKKEANQFHESVSSSFEGIGAEIQEEKGMIKVVSPIKGSPAEKAGLRPNDRILAVDGKSLEGMSSSEAVLLIRGEKGTKVKLKVQPAGAKEPMEMTLVRDEIPIETVYAEINDEKVAHIQITSFSEHTAAELKDAIKDMEAKGMTSMVLDVRQNPGGLLDQAIEITDMFVPEGKILFQVEDNNGKREKMVSDNKEKISVPVVVLVDSGSASASEIFAAAMKESAGVPIIGEKTFGKGTVQTAEDFKDGSNMKFTTAKWLTPSGNWIHKKGIKPDIPVKLPDYANLSYLSPDNELKLDSLSEEVKTAEKMLEALGYPPGKVDGFFDGETEKAVKDFQKKSNIEQTGVLSGETTVQLMTDLREKIQENDTQKQKAIDTLKNEQTSSAS</sequence>
<dbReference type="InterPro" id="IPR036365">
    <property type="entry name" value="PGBD-like_sf"/>
</dbReference>
<protein>
    <submittedName>
        <fullName evidence="9">Carboxyl-terminal protease</fullName>
    </submittedName>
</protein>
<dbReference type="SMART" id="SM00245">
    <property type="entry name" value="TSPc"/>
    <property type="match status" value="1"/>
</dbReference>
<feature type="region of interest" description="Disordered" evidence="6">
    <location>
        <begin position="469"/>
        <end position="491"/>
    </location>
</feature>
<dbReference type="Pfam" id="PF01471">
    <property type="entry name" value="PG_binding_1"/>
    <property type="match status" value="1"/>
</dbReference>
<evidence type="ECO:0000313" key="9">
    <source>
        <dbReference type="EMBL" id="KIL79979.1"/>
    </source>
</evidence>
<dbReference type="Gene3D" id="3.30.750.44">
    <property type="match status" value="1"/>
</dbReference>
<feature type="domain" description="PDZ" evidence="8">
    <location>
        <begin position="110"/>
        <end position="178"/>
    </location>
</feature>
<dbReference type="NCBIfam" id="TIGR00225">
    <property type="entry name" value="prc"/>
    <property type="match status" value="1"/>
</dbReference>
<dbReference type="InterPro" id="IPR029045">
    <property type="entry name" value="ClpP/crotonase-like_dom_sf"/>
</dbReference>
<dbReference type="PROSITE" id="PS50106">
    <property type="entry name" value="PDZ"/>
    <property type="match status" value="1"/>
</dbReference>
<dbReference type="InterPro" id="IPR036034">
    <property type="entry name" value="PDZ_sf"/>
</dbReference>
<name>A0ABR5AZ24_BACBA</name>
<keyword evidence="2 5" id="KW-0645">Protease</keyword>
<dbReference type="InterPro" id="IPR002477">
    <property type="entry name" value="Peptidoglycan-bd-like"/>
</dbReference>
<accession>A0ABR5AZ24</accession>
<dbReference type="CDD" id="cd07560">
    <property type="entry name" value="Peptidase_S41_CPP"/>
    <property type="match status" value="1"/>
</dbReference>
<dbReference type="Gene3D" id="1.10.101.10">
    <property type="entry name" value="PGBD-like superfamily/PGBD"/>
    <property type="match status" value="1"/>
</dbReference>
<evidence type="ECO:0000256" key="7">
    <source>
        <dbReference type="SAM" id="Phobius"/>
    </source>
</evidence>
<dbReference type="SMART" id="SM00228">
    <property type="entry name" value="PDZ"/>
    <property type="match status" value="1"/>
</dbReference>
<dbReference type="Pfam" id="PF03572">
    <property type="entry name" value="Peptidase_S41"/>
    <property type="match status" value="1"/>
</dbReference>
<dbReference type="Gene3D" id="3.90.226.10">
    <property type="entry name" value="2-enoyl-CoA Hydratase, Chain A, domain 1"/>
    <property type="match status" value="1"/>
</dbReference>